<evidence type="ECO:0000313" key="3">
    <source>
        <dbReference type="Proteomes" id="UP001054252"/>
    </source>
</evidence>
<protein>
    <recommendedName>
        <fullName evidence="4">ATP synthase F0 subunit 8</fullName>
    </recommendedName>
</protein>
<proteinExistence type="predicted"/>
<keyword evidence="3" id="KW-1185">Reference proteome</keyword>
<accession>A0AAV5KPE1</accession>
<keyword evidence="1" id="KW-0472">Membrane</keyword>
<gene>
    <name evidence="2" type="ORF">SLEP1_g35662</name>
</gene>
<dbReference type="EMBL" id="BPVZ01000072">
    <property type="protein sequence ID" value="GKV26336.1"/>
    <property type="molecule type" value="Genomic_DNA"/>
</dbReference>
<keyword evidence="1" id="KW-0812">Transmembrane</keyword>
<evidence type="ECO:0000256" key="1">
    <source>
        <dbReference type="SAM" id="Phobius"/>
    </source>
</evidence>
<dbReference type="AlphaFoldDB" id="A0AAV5KPE1"/>
<reference evidence="2 3" key="1">
    <citation type="journal article" date="2021" name="Commun. Biol.">
        <title>The genome of Shorea leprosula (Dipterocarpaceae) highlights the ecological relevance of drought in aseasonal tropical rainforests.</title>
        <authorList>
            <person name="Ng K.K.S."/>
            <person name="Kobayashi M.J."/>
            <person name="Fawcett J.A."/>
            <person name="Hatakeyama M."/>
            <person name="Paape T."/>
            <person name="Ng C.H."/>
            <person name="Ang C.C."/>
            <person name="Tnah L.H."/>
            <person name="Lee C.T."/>
            <person name="Nishiyama T."/>
            <person name="Sese J."/>
            <person name="O'Brien M.J."/>
            <person name="Copetti D."/>
            <person name="Mohd Noor M.I."/>
            <person name="Ong R.C."/>
            <person name="Putra M."/>
            <person name="Sireger I.Z."/>
            <person name="Indrioko S."/>
            <person name="Kosugi Y."/>
            <person name="Izuno A."/>
            <person name="Isagi Y."/>
            <person name="Lee S.L."/>
            <person name="Shimizu K.K."/>
        </authorList>
    </citation>
    <scope>NUCLEOTIDE SEQUENCE [LARGE SCALE GENOMIC DNA]</scope>
    <source>
        <strain evidence="2">214</strain>
    </source>
</reference>
<keyword evidence="1" id="KW-1133">Transmembrane helix</keyword>
<evidence type="ECO:0008006" key="4">
    <source>
        <dbReference type="Google" id="ProtNLM"/>
    </source>
</evidence>
<name>A0AAV5KPE1_9ROSI</name>
<evidence type="ECO:0000313" key="2">
    <source>
        <dbReference type="EMBL" id="GKV26336.1"/>
    </source>
</evidence>
<organism evidence="2 3">
    <name type="scientific">Rubroshorea leprosula</name>
    <dbReference type="NCBI Taxonomy" id="152421"/>
    <lineage>
        <taxon>Eukaryota</taxon>
        <taxon>Viridiplantae</taxon>
        <taxon>Streptophyta</taxon>
        <taxon>Embryophyta</taxon>
        <taxon>Tracheophyta</taxon>
        <taxon>Spermatophyta</taxon>
        <taxon>Magnoliopsida</taxon>
        <taxon>eudicotyledons</taxon>
        <taxon>Gunneridae</taxon>
        <taxon>Pentapetalae</taxon>
        <taxon>rosids</taxon>
        <taxon>malvids</taxon>
        <taxon>Malvales</taxon>
        <taxon>Dipterocarpaceae</taxon>
        <taxon>Rubroshorea</taxon>
    </lineage>
</organism>
<dbReference type="Proteomes" id="UP001054252">
    <property type="component" value="Unassembled WGS sequence"/>
</dbReference>
<comment type="caution">
    <text evidence="2">The sequence shown here is derived from an EMBL/GenBank/DDBJ whole genome shotgun (WGS) entry which is preliminary data.</text>
</comment>
<sequence>MVVAIFYLFAVVMLVIILHLYARYLMQRRVRRRLAFLHALKAQTAPINTSSSINCPPNTQIMDSQE</sequence>
<feature type="transmembrane region" description="Helical" evidence="1">
    <location>
        <begin position="6"/>
        <end position="26"/>
    </location>
</feature>